<organism evidence="10">
    <name type="scientific">Octactis speculum</name>
    <dbReference type="NCBI Taxonomy" id="3111310"/>
    <lineage>
        <taxon>Eukaryota</taxon>
        <taxon>Sar</taxon>
        <taxon>Stramenopiles</taxon>
        <taxon>Ochrophyta</taxon>
        <taxon>Dictyochophyceae</taxon>
        <taxon>Dictyochales</taxon>
        <taxon>Dictyochaceae</taxon>
        <taxon>Octactis</taxon>
    </lineage>
</organism>
<dbReference type="RefSeq" id="YP_009677079.1">
    <property type="nucleotide sequence ID" value="NC_043929.1"/>
</dbReference>
<dbReference type="Gene3D" id="1.10.150.20">
    <property type="entry name" value="5' to 3' exonuclease, C-terminal subdomain"/>
    <property type="match status" value="1"/>
</dbReference>
<dbReference type="GeneID" id="40868934"/>
<dbReference type="NCBIfam" id="TIGR02027">
    <property type="entry name" value="rpoA"/>
    <property type="match status" value="1"/>
</dbReference>
<proteinExistence type="inferred from homology"/>
<dbReference type="Gene3D" id="3.30.1360.10">
    <property type="entry name" value="RNA polymerase, RBP11-like subunit"/>
    <property type="match status" value="1"/>
</dbReference>
<dbReference type="InterPro" id="IPR011773">
    <property type="entry name" value="DNA-dir_RpoA"/>
</dbReference>
<dbReference type="InterPro" id="IPR036643">
    <property type="entry name" value="RNApol_insert_sf"/>
</dbReference>
<evidence type="ECO:0000256" key="4">
    <source>
        <dbReference type="ARBA" id="ARBA00022679"/>
    </source>
</evidence>
<keyword evidence="4 8" id="KW-0808">Transferase</keyword>
<evidence type="ECO:0000256" key="8">
    <source>
        <dbReference type="HAMAP-Rule" id="MF_00059"/>
    </source>
</evidence>
<dbReference type="EC" id="2.7.7.6" evidence="8"/>
<evidence type="ECO:0000256" key="7">
    <source>
        <dbReference type="ARBA" id="ARBA00048552"/>
    </source>
</evidence>
<evidence type="ECO:0000313" key="10">
    <source>
        <dbReference type="EMBL" id="QDH81740.1"/>
    </source>
</evidence>
<dbReference type="GO" id="GO:0046983">
    <property type="term" value="F:protein dimerization activity"/>
    <property type="evidence" value="ECO:0007669"/>
    <property type="project" value="InterPro"/>
</dbReference>
<dbReference type="SMART" id="SM00662">
    <property type="entry name" value="RPOLD"/>
    <property type="match status" value="1"/>
</dbReference>
<dbReference type="InterPro" id="IPR036603">
    <property type="entry name" value="RBP11-like"/>
</dbReference>
<dbReference type="CDD" id="cd06928">
    <property type="entry name" value="RNAP_alpha_NTD"/>
    <property type="match status" value="1"/>
</dbReference>
<gene>
    <name evidence="8 10" type="primary">rpoA</name>
</gene>
<evidence type="ECO:0000256" key="5">
    <source>
        <dbReference type="ARBA" id="ARBA00022695"/>
    </source>
</evidence>
<feature type="domain" description="DNA-directed RNA polymerase RpoA/D/Rpb3-type" evidence="9">
    <location>
        <begin position="19"/>
        <end position="221"/>
    </location>
</feature>
<dbReference type="Pfam" id="PF01000">
    <property type="entry name" value="RNA_pol_A_bac"/>
    <property type="match status" value="1"/>
</dbReference>
<feature type="region of interest" description="Alpha C-terminal domain (alpha-CTD)" evidence="8">
    <location>
        <begin position="235"/>
        <end position="302"/>
    </location>
</feature>
<evidence type="ECO:0000259" key="9">
    <source>
        <dbReference type="SMART" id="SM00662"/>
    </source>
</evidence>
<keyword evidence="6 8" id="KW-0804">Transcription</keyword>
<dbReference type="AlphaFoldDB" id="A0A514CPM0"/>
<feature type="region of interest" description="Alpha N-terminal domain (alpha-NTD)" evidence="8">
    <location>
        <begin position="1"/>
        <end position="227"/>
    </location>
</feature>
<keyword evidence="3 8" id="KW-0240">DNA-directed RNA polymerase</keyword>
<evidence type="ECO:0000256" key="3">
    <source>
        <dbReference type="ARBA" id="ARBA00022478"/>
    </source>
</evidence>
<protein>
    <recommendedName>
        <fullName evidence="8">DNA-directed RNA polymerase subunit alpha</fullName>
        <shortName evidence="8">PEP</shortName>
        <ecNumber evidence="8">2.7.7.6</ecNumber>
    </recommendedName>
    <alternativeName>
        <fullName evidence="8">Plastid-encoded RNA polymerase subunit alpha</fullName>
        <shortName evidence="8">RNA polymerase subunit alpha</shortName>
    </alternativeName>
</protein>
<comment type="similarity">
    <text evidence="2 8">Belongs to the RNA polymerase alpha chain family.</text>
</comment>
<comment type="subcellular location">
    <subcellularLocation>
        <location evidence="8">Plastid</location>
        <location evidence="8">Chloroplast</location>
    </subcellularLocation>
</comment>
<keyword evidence="5 8" id="KW-0548">Nucleotidyltransferase</keyword>
<dbReference type="SUPFAM" id="SSF56553">
    <property type="entry name" value="Insert subdomain of RNA polymerase alpha subunit"/>
    <property type="match status" value="1"/>
</dbReference>
<comment type="subunit">
    <text evidence="8">In plastids the minimal PEP RNA polymerase catalytic core is composed of four subunits: alpha, beta, beta', and beta''. When a (nuclear-encoded) sigma factor is associated with the core the holoenzyme is formed, which can initiate transcription.</text>
</comment>
<reference evidence="10" key="1">
    <citation type="submission" date="2019-02" db="EMBL/GenBank/DDBJ databases">
        <title>Dictyochophyceae plastid genomes reveal unusual variability of their organisation.</title>
        <authorList>
            <person name="Han K.Y."/>
            <person name="Maciszewski K."/>
            <person name="Graf L."/>
            <person name="Andersen R.A."/>
            <person name="Karnkowska A."/>
            <person name="Yoon H.S."/>
        </authorList>
    </citation>
    <scope>NUCLEOTIDE SEQUENCE</scope>
</reference>
<name>A0A514CPM0_9STRA</name>
<dbReference type="Pfam" id="PF03118">
    <property type="entry name" value="RNA_pol_A_CTD"/>
    <property type="match status" value="1"/>
</dbReference>
<dbReference type="InterPro" id="IPR011260">
    <property type="entry name" value="RNAP_asu_C"/>
</dbReference>
<dbReference type="Gene3D" id="2.170.120.12">
    <property type="entry name" value="DNA-directed RNA polymerase, insert domain"/>
    <property type="match status" value="1"/>
</dbReference>
<dbReference type="GO" id="GO:0009507">
    <property type="term" value="C:chloroplast"/>
    <property type="evidence" value="ECO:0007669"/>
    <property type="project" value="UniProtKB-SubCell"/>
</dbReference>
<dbReference type="FunFam" id="2.170.120.12:FF:000001">
    <property type="entry name" value="DNA-directed RNA polymerase subunit alpha"/>
    <property type="match status" value="1"/>
</dbReference>
<evidence type="ECO:0000256" key="2">
    <source>
        <dbReference type="ARBA" id="ARBA00007123"/>
    </source>
</evidence>
<keyword evidence="10" id="KW-0934">Plastid</keyword>
<dbReference type="HAMAP" id="MF_00059">
    <property type="entry name" value="RNApol_bact_RpoA"/>
    <property type="match status" value="1"/>
</dbReference>
<comment type="domain">
    <text evidence="8">The N-terminal domain is essential for RNAP assembly and basal transcription, whereas the C-terminal domain is involved in interaction with transcriptional regulators and with upstream promoter elements.</text>
</comment>
<dbReference type="SUPFAM" id="SSF55257">
    <property type="entry name" value="RBP11-like subunits of RNA polymerase"/>
    <property type="match status" value="1"/>
</dbReference>
<comment type="catalytic activity">
    <reaction evidence="7 8">
        <text>RNA(n) + a ribonucleoside 5'-triphosphate = RNA(n+1) + diphosphate</text>
        <dbReference type="Rhea" id="RHEA:21248"/>
        <dbReference type="Rhea" id="RHEA-COMP:14527"/>
        <dbReference type="Rhea" id="RHEA-COMP:17342"/>
        <dbReference type="ChEBI" id="CHEBI:33019"/>
        <dbReference type="ChEBI" id="CHEBI:61557"/>
        <dbReference type="ChEBI" id="CHEBI:140395"/>
        <dbReference type="EC" id="2.7.7.6"/>
    </reaction>
</comment>
<dbReference type="InterPro" id="IPR011262">
    <property type="entry name" value="DNA-dir_RNA_pol_insert"/>
</dbReference>
<dbReference type="EMBL" id="MK561359">
    <property type="protein sequence ID" value="QDH81740.1"/>
    <property type="molecule type" value="Genomic_DNA"/>
</dbReference>
<dbReference type="GO" id="GO:0003899">
    <property type="term" value="F:DNA-directed RNA polymerase activity"/>
    <property type="evidence" value="ECO:0007669"/>
    <property type="project" value="UniProtKB-UniRule"/>
</dbReference>
<keyword evidence="10" id="KW-0150">Chloroplast</keyword>
<sequence>MDEGFQFFNLEIGESGKKTGHFLLQALDKNQSITIGNALRRVLLSNIEGTAITGLKIENVLHEFSILPSLREDILELMLNLKQVILKKGTKSTFYGTIDIQGPGIITANAIKFSEEVDIINPNQYLATLTSDEWLKIELKGETGFGYSFSEELKPENSKFLPIDAAFMPVLSVNFNTKKERNKNEESLILEITTNGSISPESALSEASNKLMSWFSKLTSTQNLIYQEEQIVLPVKQKEVILIEELQLSVRAYNCLKRKGINSIEELVTYTKDEICEIKNFGKKSAQEVFQSLKDKFDITLV</sequence>
<evidence type="ECO:0000256" key="6">
    <source>
        <dbReference type="ARBA" id="ARBA00023163"/>
    </source>
</evidence>
<evidence type="ECO:0000256" key="1">
    <source>
        <dbReference type="ARBA" id="ARBA00004026"/>
    </source>
</evidence>
<dbReference type="InterPro" id="IPR011263">
    <property type="entry name" value="DNA-dir_RNA_pol_RpoA/D/Rpb3"/>
</dbReference>
<dbReference type="GO" id="GO:0003677">
    <property type="term" value="F:DNA binding"/>
    <property type="evidence" value="ECO:0007669"/>
    <property type="project" value="UniProtKB-UniRule"/>
</dbReference>
<dbReference type="SUPFAM" id="SSF47789">
    <property type="entry name" value="C-terminal domain of RNA polymerase alpha subunit"/>
    <property type="match status" value="1"/>
</dbReference>
<dbReference type="Pfam" id="PF01193">
    <property type="entry name" value="RNA_pol_L"/>
    <property type="match status" value="1"/>
</dbReference>
<comment type="function">
    <text evidence="1 8">DNA-dependent RNA polymerase catalyzes the transcription of DNA into RNA using the four ribonucleoside triphosphates as substrates.</text>
</comment>
<accession>A0A514CPM0</accession>
<dbReference type="GO" id="GO:0000428">
    <property type="term" value="C:DNA-directed RNA polymerase complex"/>
    <property type="evidence" value="ECO:0007669"/>
    <property type="project" value="UniProtKB-KW"/>
</dbReference>
<geneLocation type="chloroplast" evidence="10"/>
<dbReference type="GO" id="GO:0006351">
    <property type="term" value="P:DNA-templated transcription"/>
    <property type="evidence" value="ECO:0007669"/>
    <property type="project" value="UniProtKB-UniRule"/>
</dbReference>